<dbReference type="EMBL" id="JARXVC010000006">
    <property type="protein sequence ID" value="MDH6281583.1"/>
    <property type="molecule type" value="Genomic_DNA"/>
</dbReference>
<accession>A0ABT6MB99</accession>
<gene>
    <name evidence="2" type="ORF">M2280_002804</name>
</gene>
<evidence type="ECO:0000313" key="3">
    <source>
        <dbReference type="Proteomes" id="UP001160334"/>
    </source>
</evidence>
<proteinExistence type="predicted"/>
<feature type="compositionally biased region" description="Basic and acidic residues" evidence="1">
    <location>
        <begin position="117"/>
        <end position="137"/>
    </location>
</feature>
<evidence type="ECO:0000256" key="1">
    <source>
        <dbReference type="SAM" id="MobiDB-lite"/>
    </source>
</evidence>
<feature type="region of interest" description="Disordered" evidence="1">
    <location>
        <begin position="102"/>
        <end position="137"/>
    </location>
</feature>
<organism evidence="2 3">
    <name type="scientific">Prescottella agglutinans</name>
    <dbReference type="NCBI Taxonomy" id="1644129"/>
    <lineage>
        <taxon>Bacteria</taxon>
        <taxon>Bacillati</taxon>
        <taxon>Actinomycetota</taxon>
        <taxon>Actinomycetes</taxon>
        <taxon>Mycobacteriales</taxon>
        <taxon>Nocardiaceae</taxon>
        <taxon>Prescottella</taxon>
    </lineage>
</organism>
<keyword evidence="3" id="KW-1185">Reference proteome</keyword>
<protein>
    <submittedName>
        <fullName evidence="2">Uncharacterized protein</fullName>
    </submittedName>
</protein>
<sequence length="137" mass="15186">MVVRIAVEGGATVHPVLQDLADSVWAPAWSIVERHPDLVPLWTSGATTLLAALDGTVQRWSAEYTGEPLSSYPDFATAVRVLLADLWELDSEDDDRRTVAGLRCHPSRSRQPSFRQSAEHPRDQREAAEEATKGPWL</sequence>
<reference evidence="2 3" key="1">
    <citation type="submission" date="2023-04" db="EMBL/GenBank/DDBJ databases">
        <title>Forest soil microbial communities from Buena Vista Peninsula, Colon Province, Panama.</title>
        <authorList>
            <person name="Bouskill N."/>
        </authorList>
    </citation>
    <scope>NUCLEOTIDE SEQUENCE [LARGE SCALE GENOMIC DNA]</scope>
    <source>
        <strain evidence="2 3">CFH S0262</strain>
    </source>
</reference>
<comment type="caution">
    <text evidence="2">The sequence shown here is derived from an EMBL/GenBank/DDBJ whole genome shotgun (WGS) entry which is preliminary data.</text>
</comment>
<name>A0ABT6MB99_9NOCA</name>
<evidence type="ECO:0000313" key="2">
    <source>
        <dbReference type="EMBL" id="MDH6281583.1"/>
    </source>
</evidence>
<dbReference type="Proteomes" id="UP001160334">
    <property type="component" value="Unassembled WGS sequence"/>
</dbReference>